<dbReference type="Pfam" id="PF04221">
    <property type="entry name" value="RelB"/>
    <property type="match status" value="1"/>
</dbReference>
<dbReference type="AlphaFoldDB" id="A0A291E1N8"/>
<dbReference type="GO" id="GO:0006355">
    <property type="term" value="P:regulation of DNA-templated transcription"/>
    <property type="evidence" value="ECO:0007669"/>
    <property type="project" value="InterPro"/>
</dbReference>
<dbReference type="EMBL" id="CP023525">
    <property type="protein sequence ID" value="ATF93852.1"/>
    <property type="molecule type" value="Genomic_DNA"/>
</dbReference>
<dbReference type="RefSeq" id="WP_061275466.1">
    <property type="nucleotide sequence ID" value="NZ_CP023525.1"/>
</dbReference>
<sequence>MSINAVVRARIDPAIRDEATEVLAQFGMTISDVMRMTLAYVAKERALPFEMRLNATTIETIEKAEAGIEVHRASDAKDLFDQLGM</sequence>
<dbReference type="InterPro" id="IPR007337">
    <property type="entry name" value="RelB/DinJ"/>
</dbReference>
<reference evidence="4 6" key="2">
    <citation type="submission" date="2018-06" db="EMBL/GenBank/DDBJ databases">
        <authorList>
            <consortium name="Pathogen Informatics"/>
            <person name="Doyle S."/>
        </authorList>
    </citation>
    <scope>NUCLEOTIDE SEQUENCE [LARGE SCALE GENOMIC DNA]</scope>
    <source>
        <strain evidence="4 6">NCTC12120</strain>
    </source>
</reference>
<name>A0A291E1N8_9ENTR</name>
<dbReference type="GO" id="GO:0000987">
    <property type="term" value="F:cis-regulatory region sequence-specific DNA binding"/>
    <property type="evidence" value="ECO:0007669"/>
    <property type="project" value="InterPro"/>
</dbReference>
<evidence type="ECO:0000313" key="3">
    <source>
        <dbReference type="EMBL" id="ATF93852.1"/>
    </source>
</evidence>
<dbReference type="PIRSF" id="PIRSF003108">
    <property type="entry name" value="DinJ"/>
    <property type="match status" value="1"/>
</dbReference>
<evidence type="ECO:0000313" key="4">
    <source>
        <dbReference type="EMBL" id="SQA97000.1"/>
    </source>
</evidence>
<dbReference type="GO" id="GO:0044010">
    <property type="term" value="P:single-species biofilm formation"/>
    <property type="evidence" value="ECO:0007669"/>
    <property type="project" value="InterPro"/>
</dbReference>
<comment type="similarity">
    <text evidence="1">Belongs to the RelB/DinJ antitoxin family.</text>
</comment>
<dbReference type="InterPro" id="IPR026262">
    <property type="entry name" value="DinJ"/>
</dbReference>
<dbReference type="NCBIfam" id="TIGR02384">
    <property type="entry name" value="RelB_DinJ"/>
    <property type="match status" value="1"/>
</dbReference>
<reference evidence="3 5" key="1">
    <citation type="submission" date="2017-09" db="EMBL/GenBank/DDBJ databases">
        <title>FDA dAtabase for Regulatory Grade micrObial Sequences (FDA-ARGOS): Supporting development and validation of Infectious Disease Dx tests.</title>
        <authorList>
            <person name="Minogue T."/>
            <person name="Wolcott M."/>
            <person name="Wasieloski L."/>
            <person name="Aguilar W."/>
            <person name="Moore D."/>
            <person name="Tallon L."/>
            <person name="Sadzewicz L."/>
            <person name="Ott S."/>
            <person name="Zhao X."/>
            <person name="Nagaraj S."/>
            <person name="Vavikolanu K."/>
            <person name="Aluvathingal J."/>
            <person name="Nadendla S."/>
            <person name="Sichtig H."/>
        </authorList>
    </citation>
    <scope>NUCLEOTIDE SEQUENCE [LARGE SCALE GENOMIC DNA]</scope>
    <source>
        <strain evidence="3 5">FDAARGOS_392</strain>
    </source>
</reference>
<dbReference type="EMBL" id="UAVU01000003">
    <property type="protein sequence ID" value="SQA97000.1"/>
    <property type="molecule type" value="Genomic_DNA"/>
</dbReference>
<dbReference type="PANTHER" id="PTHR38781:SF1">
    <property type="entry name" value="ANTITOXIN DINJ-RELATED"/>
    <property type="match status" value="1"/>
</dbReference>
<dbReference type="Proteomes" id="UP000251197">
    <property type="component" value="Unassembled WGS sequence"/>
</dbReference>
<dbReference type="GO" id="GO:0015643">
    <property type="term" value="F:toxic substance binding"/>
    <property type="evidence" value="ECO:0007669"/>
    <property type="project" value="InterPro"/>
</dbReference>
<organism evidence="3 5">
    <name type="scientific">Cedecea neteri</name>
    <dbReference type="NCBI Taxonomy" id="158822"/>
    <lineage>
        <taxon>Bacteria</taxon>
        <taxon>Pseudomonadati</taxon>
        <taxon>Pseudomonadota</taxon>
        <taxon>Gammaproteobacteria</taxon>
        <taxon>Enterobacterales</taxon>
        <taxon>Enterobacteriaceae</taxon>
        <taxon>Cedecea</taxon>
    </lineage>
</organism>
<evidence type="ECO:0000256" key="1">
    <source>
        <dbReference type="ARBA" id="ARBA00010562"/>
    </source>
</evidence>
<dbReference type="InterPro" id="IPR013321">
    <property type="entry name" value="Arc_rbn_hlx_hlx"/>
</dbReference>
<dbReference type="GO" id="GO:0006351">
    <property type="term" value="P:DNA-templated transcription"/>
    <property type="evidence" value="ECO:0007669"/>
    <property type="project" value="TreeGrafter"/>
</dbReference>
<evidence type="ECO:0000256" key="2">
    <source>
        <dbReference type="ARBA" id="ARBA00022649"/>
    </source>
</evidence>
<proteinExistence type="inferred from homology"/>
<gene>
    <name evidence="4" type="primary">dinJ</name>
    <name evidence="3" type="ORF">CO704_17965</name>
    <name evidence="4" type="ORF">NCTC12120_00808</name>
</gene>
<dbReference type="Gene3D" id="1.10.1220.10">
    <property type="entry name" value="Met repressor-like"/>
    <property type="match status" value="1"/>
</dbReference>
<accession>A0A291E1N8</accession>
<evidence type="ECO:0000313" key="6">
    <source>
        <dbReference type="Proteomes" id="UP000251197"/>
    </source>
</evidence>
<evidence type="ECO:0000313" key="5">
    <source>
        <dbReference type="Proteomes" id="UP000217979"/>
    </source>
</evidence>
<dbReference type="Proteomes" id="UP000217979">
    <property type="component" value="Chromosome"/>
</dbReference>
<keyword evidence="2" id="KW-1277">Toxin-antitoxin system</keyword>
<dbReference type="PANTHER" id="PTHR38781">
    <property type="entry name" value="ANTITOXIN DINJ-RELATED"/>
    <property type="match status" value="1"/>
</dbReference>
<protein>
    <submittedName>
        <fullName evidence="4">Antitoxin DinJ</fullName>
    </submittedName>
    <submittedName>
        <fullName evidence="3">Type II toxin-antitoxin system RelB/DinJ family antitoxin</fullName>
    </submittedName>
</protein>